<comment type="caution">
    <text evidence="2">The sequence shown here is derived from an EMBL/GenBank/DDBJ whole genome shotgun (WGS) entry which is preliminary data.</text>
</comment>
<organism evidence="2">
    <name type="scientific">marine sediment metagenome</name>
    <dbReference type="NCBI Taxonomy" id="412755"/>
    <lineage>
        <taxon>unclassified sequences</taxon>
        <taxon>metagenomes</taxon>
        <taxon>ecological metagenomes</taxon>
    </lineage>
</organism>
<name>A0A0F9BS55_9ZZZZ</name>
<evidence type="ECO:0000256" key="1">
    <source>
        <dbReference type="SAM" id="MobiDB-lite"/>
    </source>
</evidence>
<evidence type="ECO:0000313" key="2">
    <source>
        <dbReference type="EMBL" id="KKL24715.1"/>
    </source>
</evidence>
<dbReference type="EMBL" id="LAZR01036485">
    <property type="protein sequence ID" value="KKL24715.1"/>
    <property type="molecule type" value="Genomic_DNA"/>
</dbReference>
<dbReference type="AlphaFoldDB" id="A0A0F9BS55"/>
<sequence>MKKEKKKPKDKYRRVKDKWIKATEKWLDILWCKEFAVVWYFDNIPDEENGRDGYVPIASVVTKPQYFDAVITADPVQLVTLSDEDIETKACHEIMHIVLSPYAEWGEQAMQTMGKKEVLGYREYESFAHERVASRLTQIVRRLDRNSKDGPCCHKHEPKQKAPPAKKS</sequence>
<reference evidence="2" key="1">
    <citation type="journal article" date="2015" name="Nature">
        <title>Complex archaea that bridge the gap between prokaryotes and eukaryotes.</title>
        <authorList>
            <person name="Spang A."/>
            <person name="Saw J.H."/>
            <person name="Jorgensen S.L."/>
            <person name="Zaremba-Niedzwiedzka K."/>
            <person name="Martijn J."/>
            <person name="Lind A.E."/>
            <person name="van Eijk R."/>
            <person name="Schleper C."/>
            <person name="Guy L."/>
            <person name="Ettema T.J."/>
        </authorList>
    </citation>
    <scope>NUCLEOTIDE SEQUENCE</scope>
</reference>
<protein>
    <submittedName>
        <fullName evidence="2">Uncharacterized protein</fullName>
    </submittedName>
</protein>
<proteinExistence type="predicted"/>
<feature type="region of interest" description="Disordered" evidence="1">
    <location>
        <begin position="147"/>
        <end position="168"/>
    </location>
</feature>
<gene>
    <name evidence="2" type="ORF">LCGC14_2412550</name>
</gene>
<accession>A0A0F9BS55</accession>